<dbReference type="Proteomes" id="UP000575083">
    <property type="component" value="Unassembled WGS sequence"/>
</dbReference>
<feature type="region of interest" description="Disordered" evidence="1">
    <location>
        <begin position="16"/>
        <end position="40"/>
    </location>
</feature>
<organism evidence="2 3">
    <name type="scientific">Acidovorax soli</name>
    <dbReference type="NCBI Taxonomy" id="592050"/>
    <lineage>
        <taxon>Bacteria</taxon>
        <taxon>Pseudomonadati</taxon>
        <taxon>Pseudomonadota</taxon>
        <taxon>Betaproteobacteria</taxon>
        <taxon>Burkholderiales</taxon>
        <taxon>Comamonadaceae</taxon>
        <taxon>Acidovorax</taxon>
    </lineage>
</organism>
<proteinExistence type="predicted"/>
<reference evidence="2 3" key="1">
    <citation type="submission" date="2020-08" db="EMBL/GenBank/DDBJ databases">
        <title>Functional genomics of gut bacteria from endangered species of beetles.</title>
        <authorList>
            <person name="Carlos-Shanley C."/>
        </authorList>
    </citation>
    <scope>NUCLEOTIDE SEQUENCE [LARGE SCALE GENOMIC DNA]</scope>
    <source>
        <strain evidence="2 3">S00198</strain>
    </source>
</reference>
<protein>
    <submittedName>
        <fullName evidence="2">Uncharacterized protein</fullName>
    </submittedName>
</protein>
<feature type="compositionally biased region" description="Basic and acidic residues" evidence="1">
    <location>
        <begin position="19"/>
        <end position="31"/>
    </location>
</feature>
<evidence type="ECO:0000256" key="1">
    <source>
        <dbReference type="SAM" id="MobiDB-lite"/>
    </source>
</evidence>
<comment type="caution">
    <text evidence="2">The sequence shown here is derived from an EMBL/GenBank/DDBJ whole genome shotgun (WGS) entry which is preliminary data.</text>
</comment>
<evidence type="ECO:0000313" key="3">
    <source>
        <dbReference type="Proteomes" id="UP000575083"/>
    </source>
</evidence>
<gene>
    <name evidence="2" type="ORF">HNP48_004965</name>
</gene>
<accession>A0A7X0PI17</accession>
<keyword evidence="3" id="KW-1185">Reference proteome</keyword>
<sequence length="240" mass="27489">MSYTLQLWEKPVDWPWPTTKKEADEQFERVSDSPPPGQNPKFLEWGRVLQERYPEAMDVWLDGSEDGVTDDATLGFGINTRTEHWDAAFNLAWDQATRLGLNLYDPQSGVHYLGNGDTPEEPDLQVRHAEAARKAGDLDTAWAEYRRHAVRGNPHALYALGRALRFGTLDRRRHFELAAALQMMGAHDRATREDAEAFYERFPAEAKGRGSISNGPRPRAPWWPRWRRSRWSAWPCASGC</sequence>
<dbReference type="AlphaFoldDB" id="A0A7X0PI17"/>
<dbReference type="InterPro" id="IPR011990">
    <property type="entry name" value="TPR-like_helical_dom_sf"/>
</dbReference>
<dbReference type="SUPFAM" id="SSF81901">
    <property type="entry name" value="HCP-like"/>
    <property type="match status" value="1"/>
</dbReference>
<dbReference type="RefSeq" id="WP_184862071.1">
    <property type="nucleotide sequence ID" value="NZ_JACHLK010000011.1"/>
</dbReference>
<dbReference type="EMBL" id="JACHLK010000011">
    <property type="protein sequence ID" value="MBB6562256.1"/>
    <property type="molecule type" value="Genomic_DNA"/>
</dbReference>
<dbReference type="Gene3D" id="1.25.40.10">
    <property type="entry name" value="Tetratricopeptide repeat domain"/>
    <property type="match status" value="1"/>
</dbReference>
<name>A0A7X0PI17_9BURK</name>
<evidence type="ECO:0000313" key="2">
    <source>
        <dbReference type="EMBL" id="MBB6562256.1"/>
    </source>
</evidence>